<dbReference type="PANTHER" id="PTHR46630">
    <property type="entry name" value="TETRATRICOPEPTIDE REPEAT PROTEIN 29"/>
    <property type="match status" value="1"/>
</dbReference>
<keyword evidence="3" id="KW-0677">Repeat</keyword>
<evidence type="ECO:0000256" key="6">
    <source>
        <dbReference type="SAM" id="MobiDB-lite"/>
    </source>
</evidence>
<reference evidence="7" key="1">
    <citation type="submission" date="2020-06" db="EMBL/GenBank/DDBJ databases">
        <title>Unique genomic features of the anaerobic methanotrophic archaea.</title>
        <authorList>
            <person name="Chadwick G.L."/>
            <person name="Skennerton C.T."/>
            <person name="Laso-Perez R."/>
            <person name="Leu A.O."/>
            <person name="Speth D.R."/>
            <person name="Yu H."/>
            <person name="Morgan-Lang C."/>
            <person name="Hatzenpichler R."/>
            <person name="Goudeau D."/>
            <person name="Malmstrom R."/>
            <person name="Brazelton W.J."/>
            <person name="Woyke T."/>
            <person name="Hallam S.J."/>
            <person name="Tyson G.W."/>
            <person name="Wegener G."/>
            <person name="Boetius A."/>
            <person name="Orphan V."/>
        </authorList>
    </citation>
    <scope>NUCLEOTIDE SEQUENCE</scope>
</reference>
<dbReference type="PANTHER" id="PTHR46630:SF1">
    <property type="entry name" value="TETRATRICOPEPTIDE REPEAT PROTEIN 29"/>
    <property type="match status" value="1"/>
</dbReference>
<protein>
    <submittedName>
        <fullName evidence="7">Outer membrane protein assembly factor BamD</fullName>
    </submittedName>
</protein>
<dbReference type="InterPro" id="IPR019734">
    <property type="entry name" value="TPR_rpt"/>
</dbReference>
<organism evidence="7">
    <name type="scientific">Candidatus Methanophagaceae archaeon ANME-1 ERB6</name>
    <dbReference type="NCBI Taxonomy" id="2759912"/>
    <lineage>
        <taxon>Archaea</taxon>
        <taxon>Methanobacteriati</taxon>
        <taxon>Methanobacteriota</taxon>
        <taxon>Stenosarchaea group</taxon>
        <taxon>Methanomicrobia</taxon>
        <taxon>Candidatus Methanophagales</taxon>
        <taxon>Candidatus Methanophagaceae</taxon>
    </lineage>
</organism>
<dbReference type="Gene3D" id="1.25.40.10">
    <property type="entry name" value="Tetratricopeptide repeat domain"/>
    <property type="match status" value="1"/>
</dbReference>
<dbReference type="SUPFAM" id="SSF48452">
    <property type="entry name" value="TPR-like"/>
    <property type="match status" value="1"/>
</dbReference>
<feature type="repeat" description="TPR" evidence="5">
    <location>
        <begin position="20"/>
        <end position="53"/>
    </location>
</feature>
<keyword evidence="2" id="KW-0963">Cytoplasm</keyword>
<dbReference type="InterPro" id="IPR051476">
    <property type="entry name" value="Bac_ResReg_Asp_Phosphatase"/>
</dbReference>
<dbReference type="SMART" id="SM00028">
    <property type="entry name" value="TPR"/>
    <property type="match status" value="3"/>
</dbReference>
<accession>A0A7G9YWP5</accession>
<dbReference type="InterPro" id="IPR011990">
    <property type="entry name" value="TPR-like_helical_dom_sf"/>
</dbReference>
<keyword evidence="4 5" id="KW-0802">TPR repeat</keyword>
<evidence type="ECO:0000256" key="5">
    <source>
        <dbReference type="PROSITE-ProRule" id="PRU00339"/>
    </source>
</evidence>
<gene>
    <name evidence="7" type="primary">bamD</name>
    <name evidence="7" type="ORF">DJCILHOG_00011</name>
</gene>
<dbReference type="PROSITE" id="PS50005">
    <property type="entry name" value="TPR"/>
    <property type="match status" value="2"/>
</dbReference>
<name>A0A7G9YWP5_9EURY</name>
<dbReference type="GO" id="GO:0005737">
    <property type="term" value="C:cytoplasm"/>
    <property type="evidence" value="ECO:0007669"/>
    <property type="project" value="UniProtKB-SubCell"/>
</dbReference>
<feature type="repeat" description="TPR" evidence="5">
    <location>
        <begin position="95"/>
        <end position="128"/>
    </location>
</feature>
<dbReference type="Pfam" id="PF13181">
    <property type="entry name" value="TPR_8"/>
    <property type="match status" value="3"/>
</dbReference>
<evidence type="ECO:0000256" key="3">
    <source>
        <dbReference type="ARBA" id="ARBA00022737"/>
    </source>
</evidence>
<dbReference type="EMBL" id="MT631510">
    <property type="protein sequence ID" value="QNO52429.1"/>
    <property type="molecule type" value="Genomic_DNA"/>
</dbReference>
<evidence type="ECO:0000256" key="4">
    <source>
        <dbReference type="ARBA" id="ARBA00022803"/>
    </source>
</evidence>
<sequence>MVEKEEEEKKDNEDVEEKTAEELLTVGEEYLGEGKYEEAIEVYKEIVKKEPRRPTLAKACNDCGAAYVSLEEYEMAIGFFNAALNLRDYLMDEGISTCYNLGLLYRRTGDEEKAEEYFKRGDTLKQEHKRRDEEAMRILSAGMEES</sequence>
<feature type="region of interest" description="Disordered" evidence="6">
    <location>
        <begin position="1"/>
        <end position="21"/>
    </location>
</feature>
<comment type="subcellular location">
    <subcellularLocation>
        <location evidence="1">Cytoplasm</location>
    </subcellularLocation>
</comment>
<dbReference type="AlphaFoldDB" id="A0A7G9YWP5"/>
<proteinExistence type="predicted"/>
<evidence type="ECO:0000313" key="7">
    <source>
        <dbReference type="EMBL" id="QNO52429.1"/>
    </source>
</evidence>
<evidence type="ECO:0000256" key="2">
    <source>
        <dbReference type="ARBA" id="ARBA00022490"/>
    </source>
</evidence>
<evidence type="ECO:0000256" key="1">
    <source>
        <dbReference type="ARBA" id="ARBA00004496"/>
    </source>
</evidence>